<comment type="caution">
    <text evidence="1">The sequence shown here is derived from an EMBL/GenBank/DDBJ whole genome shotgun (WGS) entry which is preliminary data.</text>
</comment>
<name>A0A1A2EP36_MYCSD</name>
<reference evidence="2" key="1">
    <citation type="submission" date="2016-06" db="EMBL/GenBank/DDBJ databases">
        <authorList>
            <person name="Sutton G."/>
            <person name="Brinkac L."/>
            <person name="Sanka R."/>
            <person name="Adams M."/>
            <person name="Lau E."/>
            <person name="Mehaffy C."/>
            <person name="Tameris M."/>
            <person name="Hatherill M."/>
            <person name="Hanekom W."/>
            <person name="Mahomed H."/>
            <person name="Mcshane H."/>
        </authorList>
    </citation>
    <scope>NUCLEOTIDE SEQUENCE [LARGE SCALE GENOMIC DNA]</scope>
    <source>
        <strain evidence="2">852014-51077_SCH5608930-a</strain>
    </source>
</reference>
<dbReference type="Proteomes" id="UP000093985">
    <property type="component" value="Unassembled WGS sequence"/>
</dbReference>
<dbReference type="AlphaFoldDB" id="A0A1A2EP36"/>
<dbReference type="EMBL" id="LZIN01000016">
    <property type="protein sequence ID" value="OBG09368.1"/>
    <property type="molecule type" value="Genomic_DNA"/>
</dbReference>
<sequence>MVAVPVVSIRRHLVTALRATWAVVIAMRSRAAPAHVLATRAGAFGLVRYAVINLVILTTAIQTV</sequence>
<protein>
    <submittedName>
        <fullName evidence="1">Uncharacterized protein</fullName>
    </submittedName>
</protein>
<evidence type="ECO:0000313" key="1">
    <source>
        <dbReference type="EMBL" id="OBG09368.1"/>
    </source>
</evidence>
<evidence type="ECO:0000313" key="2">
    <source>
        <dbReference type="Proteomes" id="UP000093985"/>
    </source>
</evidence>
<accession>A0A1A2EP36</accession>
<gene>
    <name evidence="1" type="ORF">A5771_01550</name>
</gene>
<organism evidence="1 2">
    <name type="scientific">Mycolicibacter sinensis (strain JDM601)</name>
    <name type="common">Mycobacterium sinense</name>
    <dbReference type="NCBI Taxonomy" id="875328"/>
    <lineage>
        <taxon>Bacteria</taxon>
        <taxon>Bacillati</taxon>
        <taxon>Actinomycetota</taxon>
        <taxon>Actinomycetes</taxon>
        <taxon>Mycobacteriales</taxon>
        <taxon>Mycobacteriaceae</taxon>
        <taxon>Mycolicibacter</taxon>
    </lineage>
</organism>
<proteinExistence type="predicted"/>